<keyword evidence="1" id="KW-0812">Transmembrane</keyword>
<dbReference type="OrthoDB" id="4883209at2"/>
<sequence>MPAQEIRQTVRELRALFGPVLVRSLICLVYGLITVFWQEPSLMLVRWVLGLYLIAQGIGLIYMQRSLNEHVYGSRGSSSSVIQSFAILYLLGGVLTVAFAASLPILVLIAGLILTVCGITELLQGMRTTSTSAMSKDWKIAGLVTFLTGAALFLVGEIGPKASFGVTGGGAIIVGIFLLLAALTFRHDAVALEQQNPGD</sequence>
<keyword evidence="1" id="KW-1133">Transmembrane helix</keyword>
<keyword evidence="3" id="KW-1185">Reference proteome</keyword>
<feature type="transmembrane region" description="Helical" evidence="1">
    <location>
        <begin position="20"/>
        <end position="38"/>
    </location>
</feature>
<dbReference type="Proteomes" id="UP000462152">
    <property type="component" value="Unassembled WGS sequence"/>
</dbReference>
<proteinExistence type="predicted"/>
<gene>
    <name evidence="2" type="ORF">GMA10_09295</name>
</gene>
<protein>
    <recommendedName>
        <fullName evidence="4">DUF308 domain-containing protein</fullName>
    </recommendedName>
</protein>
<comment type="caution">
    <text evidence="2">The sequence shown here is derived from an EMBL/GenBank/DDBJ whole genome shotgun (WGS) entry which is preliminary data.</text>
</comment>
<accession>A0A7K1LJV4</accession>
<feature type="transmembrane region" description="Helical" evidence="1">
    <location>
        <begin position="84"/>
        <end position="101"/>
    </location>
</feature>
<dbReference type="EMBL" id="WOGT01000005">
    <property type="protein sequence ID" value="MUN55400.1"/>
    <property type="molecule type" value="Genomic_DNA"/>
</dbReference>
<dbReference type="Pfam" id="PF03729">
    <property type="entry name" value="DUF308"/>
    <property type="match status" value="1"/>
</dbReference>
<feature type="transmembrane region" description="Helical" evidence="1">
    <location>
        <begin position="44"/>
        <end position="63"/>
    </location>
</feature>
<evidence type="ECO:0000313" key="3">
    <source>
        <dbReference type="Proteomes" id="UP000462152"/>
    </source>
</evidence>
<feature type="transmembrane region" description="Helical" evidence="1">
    <location>
        <begin position="138"/>
        <end position="156"/>
    </location>
</feature>
<evidence type="ECO:0000256" key="1">
    <source>
        <dbReference type="SAM" id="Phobius"/>
    </source>
</evidence>
<evidence type="ECO:0008006" key="4">
    <source>
        <dbReference type="Google" id="ProtNLM"/>
    </source>
</evidence>
<organism evidence="2 3">
    <name type="scientific">Rothia koreensis</name>
    <dbReference type="NCBI Taxonomy" id="592378"/>
    <lineage>
        <taxon>Bacteria</taxon>
        <taxon>Bacillati</taxon>
        <taxon>Actinomycetota</taxon>
        <taxon>Actinomycetes</taxon>
        <taxon>Micrococcales</taxon>
        <taxon>Micrococcaceae</taxon>
        <taxon>Rothia</taxon>
    </lineage>
</organism>
<name>A0A7K1LJV4_9MICC</name>
<dbReference type="InterPro" id="IPR005325">
    <property type="entry name" value="DUF308_memb"/>
</dbReference>
<dbReference type="RefSeq" id="WP_129316125.1">
    <property type="nucleotide sequence ID" value="NZ_CP197643.1"/>
</dbReference>
<dbReference type="AlphaFoldDB" id="A0A7K1LJV4"/>
<reference evidence="2 3" key="1">
    <citation type="submission" date="2019-12" db="EMBL/GenBank/DDBJ databases">
        <authorList>
            <person name="Li J."/>
            <person name="Shi Y."/>
            <person name="Xu G."/>
            <person name="Xiao D."/>
            <person name="Ran X."/>
        </authorList>
    </citation>
    <scope>NUCLEOTIDE SEQUENCE [LARGE SCALE GENOMIC DNA]</scope>
    <source>
        <strain evidence="2 3">JCM 15915</strain>
    </source>
</reference>
<keyword evidence="1" id="KW-0472">Membrane</keyword>
<feature type="transmembrane region" description="Helical" evidence="1">
    <location>
        <begin position="162"/>
        <end position="185"/>
    </location>
</feature>
<evidence type="ECO:0000313" key="2">
    <source>
        <dbReference type="EMBL" id="MUN55400.1"/>
    </source>
</evidence>